<dbReference type="PANTHER" id="PTHR43214">
    <property type="entry name" value="TWO-COMPONENT RESPONSE REGULATOR"/>
    <property type="match status" value="1"/>
</dbReference>
<dbReference type="EMBL" id="CP070499">
    <property type="protein sequence ID" value="QSB15464.1"/>
    <property type="molecule type" value="Genomic_DNA"/>
</dbReference>
<keyword evidence="3" id="KW-0238">DNA-binding</keyword>
<feature type="domain" description="Response regulatory" evidence="7">
    <location>
        <begin position="5"/>
        <end position="121"/>
    </location>
</feature>
<protein>
    <submittedName>
        <fullName evidence="8">Response regulator transcription factor</fullName>
    </submittedName>
</protein>
<dbReference type="PANTHER" id="PTHR43214:SF24">
    <property type="entry name" value="TRANSCRIPTIONAL REGULATORY PROTEIN NARL-RELATED"/>
    <property type="match status" value="1"/>
</dbReference>
<evidence type="ECO:0000256" key="1">
    <source>
        <dbReference type="ARBA" id="ARBA00022553"/>
    </source>
</evidence>
<proteinExistence type="predicted"/>
<evidence type="ECO:0000256" key="4">
    <source>
        <dbReference type="ARBA" id="ARBA00023163"/>
    </source>
</evidence>
<accession>A0A895YCA7</accession>
<evidence type="ECO:0000313" key="8">
    <source>
        <dbReference type="EMBL" id="QSB15464.1"/>
    </source>
</evidence>
<dbReference type="GO" id="GO:0000160">
    <property type="term" value="P:phosphorelay signal transduction system"/>
    <property type="evidence" value="ECO:0007669"/>
    <property type="project" value="InterPro"/>
</dbReference>
<dbReference type="GO" id="GO:0003677">
    <property type="term" value="F:DNA binding"/>
    <property type="evidence" value="ECO:0007669"/>
    <property type="project" value="UniProtKB-KW"/>
</dbReference>
<sequence>MSPIRVLLVDDQSLIRQGLRKLLEVEDGIDVVADAADGPAALRAVAECAPEVALVDARMPGMDGVELIGRLNAAHPSVACLVLSTFDEDAYLLGAMRAGARGYLLKDCDPDDLVAAIRRAHAGEMVLGGPAAARIVAWLRHTPPAPTAAPGATAEPGRAEPTFPGAALLSPREREVVDLVVAGASNQEIAAALFITAGTVKNHVSSALRKLELRDRTQLVGHVTGVRRPLQ</sequence>
<evidence type="ECO:0000256" key="2">
    <source>
        <dbReference type="ARBA" id="ARBA00023015"/>
    </source>
</evidence>
<dbReference type="CDD" id="cd17535">
    <property type="entry name" value="REC_NarL-like"/>
    <property type="match status" value="1"/>
</dbReference>
<gene>
    <name evidence="8" type="ORF">JQS43_03670</name>
</gene>
<dbReference type="CDD" id="cd06170">
    <property type="entry name" value="LuxR_C_like"/>
    <property type="match status" value="1"/>
</dbReference>
<keyword evidence="1 5" id="KW-0597">Phosphoprotein</keyword>
<evidence type="ECO:0000259" key="6">
    <source>
        <dbReference type="PROSITE" id="PS50043"/>
    </source>
</evidence>
<keyword evidence="2" id="KW-0805">Transcription regulation</keyword>
<dbReference type="Pfam" id="PF00196">
    <property type="entry name" value="GerE"/>
    <property type="match status" value="1"/>
</dbReference>
<dbReference type="InterPro" id="IPR000792">
    <property type="entry name" value="Tscrpt_reg_LuxR_C"/>
</dbReference>
<feature type="modified residue" description="4-aspartylphosphate" evidence="5">
    <location>
        <position position="56"/>
    </location>
</feature>
<organism evidence="8 9">
    <name type="scientific">Natronosporangium hydrolyticum</name>
    <dbReference type="NCBI Taxonomy" id="2811111"/>
    <lineage>
        <taxon>Bacteria</taxon>
        <taxon>Bacillati</taxon>
        <taxon>Actinomycetota</taxon>
        <taxon>Actinomycetes</taxon>
        <taxon>Micromonosporales</taxon>
        <taxon>Micromonosporaceae</taxon>
        <taxon>Natronosporangium</taxon>
    </lineage>
</organism>
<dbReference type="KEGG" id="nhy:JQS43_03670"/>
<dbReference type="Pfam" id="PF00072">
    <property type="entry name" value="Response_reg"/>
    <property type="match status" value="1"/>
</dbReference>
<dbReference type="InterPro" id="IPR016032">
    <property type="entry name" value="Sig_transdc_resp-reg_C-effctor"/>
</dbReference>
<dbReference type="InterPro" id="IPR001789">
    <property type="entry name" value="Sig_transdc_resp-reg_receiver"/>
</dbReference>
<name>A0A895YCA7_9ACTN</name>
<evidence type="ECO:0000259" key="7">
    <source>
        <dbReference type="PROSITE" id="PS50110"/>
    </source>
</evidence>
<dbReference type="SMART" id="SM00421">
    <property type="entry name" value="HTH_LUXR"/>
    <property type="match status" value="1"/>
</dbReference>
<evidence type="ECO:0000313" key="9">
    <source>
        <dbReference type="Proteomes" id="UP000662857"/>
    </source>
</evidence>
<dbReference type="SUPFAM" id="SSF46894">
    <property type="entry name" value="C-terminal effector domain of the bipartite response regulators"/>
    <property type="match status" value="1"/>
</dbReference>
<dbReference type="PROSITE" id="PS50110">
    <property type="entry name" value="RESPONSE_REGULATORY"/>
    <property type="match status" value="1"/>
</dbReference>
<dbReference type="InterPro" id="IPR039420">
    <property type="entry name" value="WalR-like"/>
</dbReference>
<evidence type="ECO:0000256" key="5">
    <source>
        <dbReference type="PROSITE-ProRule" id="PRU00169"/>
    </source>
</evidence>
<dbReference type="Proteomes" id="UP000662857">
    <property type="component" value="Chromosome"/>
</dbReference>
<keyword evidence="4" id="KW-0804">Transcription</keyword>
<evidence type="ECO:0000256" key="3">
    <source>
        <dbReference type="ARBA" id="ARBA00023125"/>
    </source>
</evidence>
<dbReference type="InterPro" id="IPR058245">
    <property type="entry name" value="NreC/VraR/RcsB-like_REC"/>
</dbReference>
<dbReference type="SUPFAM" id="SSF52172">
    <property type="entry name" value="CheY-like"/>
    <property type="match status" value="1"/>
</dbReference>
<dbReference type="Gene3D" id="3.40.50.2300">
    <property type="match status" value="1"/>
</dbReference>
<dbReference type="InterPro" id="IPR011006">
    <property type="entry name" value="CheY-like_superfamily"/>
</dbReference>
<keyword evidence="9" id="KW-1185">Reference proteome</keyword>
<dbReference type="GO" id="GO:0006355">
    <property type="term" value="P:regulation of DNA-templated transcription"/>
    <property type="evidence" value="ECO:0007669"/>
    <property type="project" value="InterPro"/>
</dbReference>
<reference evidence="8" key="1">
    <citation type="submission" date="2021-02" db="EMBL/GenBank/DDBJ databases">
        <title>Natrosporangium hydrolyticum gen. nov., sp. nov, a haloalkaliphilic actinobacterium from a soda solonchak soil.</title>
        <authorList>
            <person name="Sorokin D.Y."/>
            <person name="Khijniak T.V."/>
            <person name="Zakharycheva A.P."/>
            <person name="Boueva O.V."/>
            <person name="Ariskina E.V."/>
            <person name="Hahnke R.L."/>
            <person name="Bunk B."/>
            <person name="Sproer C."/>
            <person name="Schumann P."/>
            <person name="Evtushenko L.I."/>
            <person name="Kublanov I.V."/>
        </authorList>
    </citation>
    <scope>NUCLEOTIDE SEQUENCE</scope>
    <source>
        <strain evidence="8">DSM 106523</strain>
    </source>
</reference>
<dbReference type="PRINTS" id="PR00038">
    <property type="entry name" value="HTHLUXR"/>
</dbReference>
<feature type="domain" description="HTH luxR-type" evidence="6">
    <location>
        <begin position="162"/>
        <end position="227"/>
    </location>
</feature>
<dbReference type="PROSITE" id="PS00622">
    <property type="entry name" value="HTH_LUXR_1"/>
    <property type="match status" value="1"/>
</dbReference>
<dbReference type="AlphaFoldDB" id="A0A895YCA7"/>
<dbReference type="RefSeq" id="WP_239677645.1">
    <property type="nucleotide sequence ID" value="NZ_CP070499.1"/>
</dbReference>
<dbReference type="PROSITE" id="PS50043">
    <property type="entry name" value="HTH_LUXR_2"/>
    <property type="match status" value="1"/>
</dbReference>
<dbReference type="SMART" id="SM00448">
    <property type="entry name" value="REC"/>
    <property type="match status" value="1"/>
</dbReference>